<feature type="compositionally biased region" description="Basic and acidic residues" evidence="1">
    <location>
        <begin position="84"/>
        <end position="105"/>
    </location>
</feature>
<dbReference type="EMBL" id="CADCUS010000392">
    <property type="protein sequence ID" value="CAA9421347.1"/>
    <property type="molecule type" value="Genomic_DNA"/>
</dbReference>
<feature type="compositionally biased region" description="Basic residues" evidence="1">
    <location>
        <begin position="70"/>
        <end position="80"/>
    </location>
</feature>
<evidence type="ECO:0000256" key="1">
    <source>
        <dbReference type="SAM" id="MobiDB-lite"/>
    </source>
</evidence>
<feature type="compositionally biased region" description="Basic and acidic residues" evidence="1">
    <location>
        <begin position="35"/>
        <end position="48"/>
    </location>
</feature>
<sequence>ESSEDRHVGGARGAHVRLLVGRQGQLPGGPGAGRPDPRVHPDHQHDGAGEPGVRGPGRPVPGSRGGHPPVPRHRHRHPHGAQRPPDRPGRRPDEPCAVRRQRPDRAGPLPGVDDGHPAGPHGLRAGRLPRAGGPAGPPGAAGDARPGRTRGAAARRPAHVLRPGRGRRPVPRGPPAGGRPAVGQLRRAHPPHRGLRSRGHAGRAGRGQAGGHDDPAPVPRAGDPVPGRSGAGRPGRGARTDLAARSCRVRRRRPPLRLLLGGGRPQAL</sequence>
<feature type="non-terminal residue" evidence="2">
    <location>
        <position position="268"/>
    </location>
</feature>
<feature type="region of interest" description="Disordered" evidence="1">
    <location>
        <begin position="1"/>
        <end position="268"/>
    </location>
</feature>
<feature type="compositionally biased region" description="Low complexity" evidence="1">
    <location>
        <begin position="125"/>
        <end position="155"/>
    </location>
</feature>
<feature type="compositionally biased region" description="Basic residues" evidence="1">
    <location>
        <begin position="156"/>
        <end position="170"/>
    </location>
</feature>
<protein>
    <submittedName>
        <fullName evidence="2">Uncharacterized protein</fullName>
    </submittedName>
</protein>
<feature type="compositionally biased region" description="Basic residues" evidence="1">
    <location>
        <begin position="186"/>
        <end position="203"/>
    </location>
</feature>
<organism evidence="2">
    <name type="scientific">uncultured Pseudonocardia sp</name>
    <dbReference type="NCBI Taxonomy" id="211455"/>
    <lineage>
        <taxon>Bacteria</taxon>
        <taxon>Bacillati</taxon>
        <taxon>Actinomycetota</taxon>
        <taxon>Actinomycetes</taxon>
        <taxon>Pseudonocardiales</taxon>
        <taxon>Pseudonocardiaceae</taxon>
        <taxon>Pseudonocardia</taxon>
        <taxon>environmental samples</taxon>
    </lineage>
</organism>
<dbReference type="AlphaFoldDB" id="A0A6J4PNF5"/>
<feature type="non-terminal residue" evidence="2">
    <location>
        <position position="1"/>
    </location>
</feature>
<gene>
    <name evidence="2" type="ORF">AVDCRST_MAG66-2665</name>
</gene>
<accession>A0A6J4PNF5</accession>
<reference evidence="2" key="1">
    <citation type="submission" date="2020-02" db="EMBL/GenBank/DDBJ databases">
        <authorList>
            <person name="Meier V. D."/>
        </authorList>
    </citation>
    <scope>NUCLEOTIDE SEQUENCE</scope>
    <source>
        <strain evidence="2">AVDCRST_MAG66</strain>
    </source>
</reference>
<name>A0A6J4PNF5_9PSEU</name>
<proteinExistence type="predicted"/>
<evidence type="ECO:0000313" key="2">
    <source>
        <dbReference type="EMBL" id="CAA9421347.1"/>
    </source>
</evidence>